<feature type="compositionally biased region" description="Low complexity" evidence="1">
    <location>
        <begin position="58"/>
        <end position="73"/>
    </location>
</feature>
<gene>
    <name evidence="2" type="ORF">LIPSTDRAFT_68287</name>
</gene>
<feature type="non-terminal residue" evidence="2">
    <location>
        <position position="123"/>
    </location>
</feature>
<evidence type="ECO:0000313" key="3">
    <source>
        <dbReference type="Proteomes" id="UP000094385"/>
    </source>
</evidence>
<dbReference type="EMBL" id="KV454290">
    <property type="protein sequence ID" value="ODQ75669.1"/>
    <property type="molecule type" value="Genomic_DNA"/>
</dbReference>
<accession>A0A1E3QD89</accession>
<dbReference type="Proteomes" id="UP000094385">
    <property type="component" value="Unassembled WGS sequence"/>
</dbReference>
<sequence length="123" mass="13591">MSASRLIIPATLTSEGSMSPYIYSQGHVVAADMTYLQSNFSPVSENIIPGLTNDNQDSSSPSYSSSQSTSVSSPCDIAHIELEEREHKYRGRDEYDDEVKSQILDNKKDFVVAIFDDPPRVAL</sequence>
<feature type="region of interest" description="Disordered" evidence="1">
    <location>
        <begin position="46"/>
        <end position="75"/>
    </location>
</feature>
<reference evidence="2 3" key="1">
    <citation type="journal article" date="2016" name="Proc. Natl. Acad. Sci. U.S.A.">
        <title>Comparative genomics of biotechnologically important yeasts.</title>
        <authorList>
            <person name="Riley R."/>
            <person name="Haridas S."/>
            <person name="Wolfe K.H."/>
            <person name="Lopes M.R."/>
            <person name="Hittinger C.T."/>
            <person name="Goeker M."/>
            <person name="Salamov A.A."/>
            <person name="Wisecaver J.H."/>
            <person name="Long T.M."/>
            <person name="Calvey C.H."/>
            <person name="Aerts A.L."/>
            <person name="Barry K.W."/>
            <person name="Choi C."/>
            <person name="Clum A."/>
            <person name="Coughlan A.Y."/>
            <person name="Deshpande S."/>
            <person name="Douglass A.P."/>
            <person name="Hanson S.J."/>
            <person name="Klenk H.-P."/>
            <person name="LaButti K.M."/>
            <person name="Lapidus A."/>
            <person name="Lindquist E.A."/>
            <person name="Lipzen A.M."/>
            <person name="Meier-Kolthoff J.P."/>
            <person name="Ohm R.A."/>
            <person name="Otillar R.P."/>
            <person name="Pangilinan J.L."/>
            <person name="Peng Y."/>
            <person name="Rokas A."/>
            <person name="Rosa C.A."/>
            <person name="Scheuner C."/>
            <person name="Sibirny A.A."/>
            <person name="Slot J.C."/>
            <person name="Stielow J.B."/>
            <person name="Sun H."/>
            <person name="Kurtzman C.P."/>
            <person name="Blackwell M."/>
            <person name="Grigoriev I.V."/>
            <person name="Jeffries T.W."/>
        </authorList>
    </citation>
    <scope>NUCLEOTIDE SEQUENCE [LARGE SCALE GENOMIC DNA]</scope>
    <source>
        <strain evidence="2 3">NRRL Y-11557</strain>
    </source>
</reference>
<evidence type="ECO:0000256" key="1">
    <source>
        <dbReference type="SAM" id="MobiDB-lite"/>
    </source>
</evidence>
<organism evidence="2 3">
    <name type="scientific">Lipomyces starkeyi NRRL Y-11557</name>
    <dbReference type="NCBI Taxonomy" id="675824"/>
    <lineage>
        <taxon>Eukaryota</taxon>
        <taxon>Fungi</taxon>
        <taxon>Dikarya</taxon>
        <taxon>Ascomycota</taxon>
        <taxon>Saccharomycotina</taxon>
        <taxon>Lipomycetes</taxon>
        <taxon>Lipomycetales</taxon>
        <taxon>Lipomycetaceae</taxon>
        <taxon>Lipomyces</taxon>
    </lineage>
</organism>
<keyword evidence="3" id="KW-1185">Reference proteome</keyword>
<dbReference type="OrthoDB" id="10667216at2759"/>
<evidence type="ECO:0000313" key="2">
    <source>
        <dbReference type="EMBL" id="ODQ75669.1"/>
    </source>
</evidence>
<protein>
    <submittedName>
        <fullName evidence="2">Uncharacterized protein</fullName>
    </submittedName>
</protein>
<dbReference type="AlphaFoldDB" id="A0A1E3QD89"/>
<proteinExistence type="predicted"/>
<name>A0A1E3QD89_LIPST</name>